<sequence>AAEGDIRFLGEAMEGVPPEDTPNTAYGLHVSELPEYIHTHVTK</sequence>
<keyword evidence="3" id="KW-1185">Reference proteome</keyword>
<gene>
    <name evidence="1" type="ORF">GPM918_LOCUS41421</name>
    <name evidence="2" type="ORF">SRO942_LOCUS42468</name>
</gene>
<proteinExistence type="predicted"/>
<evidence type="ECO:0000313" key="2">
    <source>
        <dbReference type="EMBL" id="CAF4455656.1"/>
    </source>
</evidence>
<dbReference type="EMBL" id="CAJOBC010098677">
    <property type="protein sequence ID" value="CAF4455656.1"/>
    <property type="molecule type" value="Genomic_DNA"/>
</dbReference>
<dbReference type="AlphaFoldDB" id="A0A815ZQ07"/>
<evidence type="ECO:0000313" key="3">
    <source>
        <dbReference type="Proteomes" id="UP000663829"/>
    </source>
</evidence>
<feature type="non-terminal residue" evidence="1">
    <location>
        <position position="1"/>
    </location>
</feature>
<dbReference type="EMBL" id="CAJNOQ010032631">
    <property type="protein sequence ID" value="CAF1586022.1"/>
    <property type="molecule type" value="Genomic_DNA"/>
</dbReference>
<accession>A0A815ZQ07</accession>
<comment type="caution">
    <text evidence="1">The sequence shown here is derived from an EMBL/GenBank/DDBJ whole genome shotgun (WGS) entry which is preliminary data.</text>
</comment>
<protein>
    <submittedName>
        <fullName evidence="1">Uncharacterized protein</fullName>
    </submittedName>
</protein>
<dbReference type="Proteomes" id="UP000663829">
    <property type="component" value="Unassembled WGS sequence"/>
</dbReference>
<dbReference type="Proteomes" id="UP000681722">
    <property type="component" value="Unassembled WGS sequence"/>
</dbReference>
<name>A0A815ZQ07_9BILA</name>
<organism evidence="1 3">
    <name type="scientific">Didymodactylos carnosus</name>
    <dbReference type="NCBI Taxonomy" id="1234261"/>
    <lineage>
        <taxon>Eukaryota</taxon>
        <taxon>Metazoa</taxon>
        <taxon>Spiralia</taxon>
        <taxon>Gnathifera</taxon>
        <taxon>Rotifera</taxon>
        <taxon>Eurotatoria</taxon>
        <taxon>Bdelloidea</taxon>
        <taxon>Philodinida</taxon>
        <taxon>Philodinidae</taxon>
        <taxon>Didymodactylos</taxon>
    </lineage>
</organism>
<reference evidence="1" key="1">
    <citation type="submission" date="2021-02" db="EMBL/GenBank/DDBJ databases">
        <authorList>
            <person name="Nowell W R."/>
        </authorList>
    </citation>
    <scope>NUCLEOTIDE SEQUENCE</scope>
</reference>
<evidence type="ECO:0000313" key="1">
    <source>
        <dbReference type="EMBL" id="CAF1586022.1"/>
    </source>
</evidence>